<reference evidence="1 2" key="1">
    <citation type="submission" date="2009-04" db="EMBL/GenBank/DDBJ databases">
        <authorList>
            <person name="Sebastian Y."/>
            <person name="Madupu R."/>
            <person name="Durkin A.S."/>
            <person name="Torralba M."/>
            <person name="Methe B."/>
            <person name="Sutton G.G."/>
            <person name="Strausberg R.L."/>
            <person name="Nelson K.E."/>
        </authorList>
    </citation>
    <scope>NUCLEOTIDE SEQUENCE [LARGE SCALE GENOMIC DNA]</scope>
    <source>
        <strain evidence="2">ATCC 35406 / BCRC 14492 / JCM 8526 / NCTC 13058 / HG 370</strain>
    </source>
</reference>
<dbReference type="AlphaFoldDB" id="C3J828"/>
<evidence type="ECO:0000313" key="1">
    <source>
        <dbReference type="EMBL" id="EEN83623.1"/>
    </source>
</evidence>
<proteinExistence type="predicted"/>
<accession>C3J828</accession>
<protein>
    <recommendedName>
        <fullName evidence="3">Outer membrane protein beta-barrel domain-containing protein</fullName>
    </recommendedName>
</protein>
<dbReference type="GeneID" id="93365583"/>
<dbReference type="SUPFAM" id="SSF56935">
    <property type="entry name" value="Porins"/>
    <property type="match status" value="1"/>
</dbReference>
<comment type="caution">
    <text evidence="1">The sequence shown here is derived from an EMBL/GenBank/DDBJ whole genome shotgun (WGS) entry which is preliminary data.</text>
</comment>
<sequence length="752" mass="85029">MTTAGNFKRIILLTLLFLLESSALFGQIKLHLDIKTWDHHPLESGELLVQEGDSVVHFSIIKAQTTDLILPKAGLYSVQLASSSYETFEMERFFSTDSTLNIFLDKPAVALGEVVITGKVSPKVTATGEIFKLSKKAKASGDPFRALSEIPLLQVDISSQSVKMRTGESPLILVDGHLVNSGIQPIHPETIETVEVSEVVSARYLQMGVTKIVNIRLRKDIPFYSYVDLRTRHDIPPREGFAGANFELGKKTFAVAGGAFVDYLTNDRIRYVSKEQMGQEEKSLSGFSSAKSRGIDGHLLLKWVPSPSDYFSALIKAKTSRKRTEGKQEGTYTTLGKASSLKTTDNNSVLDGGILASLFHEHTFQNQSTLSTFFKYNHGFYDQYQNYQESYDKDQSSYLVDLATLRKQYALSIDYESGKQSFGSLAIGNNLEYTQDKVTNQGISPALTAHVGLWSNYTHATYSNQWGKLYYMASLGLQGLAVKAADKNHSYWRPRAAVSLTLKLPHYQSLRGSYYLTNVLPESRNLVSFNLSTNPWFKEEGNPFLVPMQIHQFNLGYDCTFEDFRIWLFGDHNRYNKMIEPYVRQEGQYQIKSYRNNGTYTSTEGGIGANYSGENFQISATTYYTSEVFNGQSPKGSFGVKGYFRWDFGDFFIYSSLSWRNRNYTAISQTIYKNPLEAHIQIAWQATNRLYLSLGLPYFWGTKSDITDIKQGSYTSHQQTFYGSASLRPWLLISWTFRKNPKLAIPRKIPDM</sequence>
<dbReference type="eggNOG" id="COG4771">
    <property type="taxonomic scope" value="Bacteria"/>
</dbReference>
<keyword evidence="2" id="KW-1185">Reference proteome</keyword>
<gene>
    <name evidence="1" type="ORF">POREN0001_1271</name>
</gene>
<dbReference type="Proteomes" id="UP000004295">
    <property type="component" value="Unassembled WGS sequence"/>
</dbReference>
<evidence type="ECO:0008006" key="3">
    <source>
        <dbReference type="Google" id="ProtNLM"/>
    </source>
</evidence>
<organism evidence="1 2">
    <name type="scientific">Porphyromonas endodontalis (strain ATCC 35406 / DSM 24491 / JCM 8526 / CCUG 16442 / BCRC 14492 / NCTC 13058 / HG 370)</name>
    <name type="common">Bacteroides endodontalis</name>
    <dbReference type="NCBI Taxonomy" id="553175"/>
    <lineage>
        <taxon>Bacteria</taxon>
        <taxon>Pseudomonadati</taxon>
        <taxon>Bacteroidota</taxon>
        <taxon>Bacteroidia</taxon>
        <taxon>Bacteroidales</taxon>
        <taxon>Porphyromonadaceae</taxon>
        <taxon>Porphyromonas</taxon>
    </lineage>
</organism>
<dbReference type="EMBL" id="ACNN01000005">
    <property type="protein sequence ID" value="EEN83623.1"/>
    <property type="molecule type" value="Genomic_DNA"/>
</dbReference>
<evidence type="ECO:0000313" key="2">
    <source>
        <dbReference type="Proteomes" id="UP000004295"/>
    </source>
</evidence>
<name>C3J828_POREA</name>
<dbReference type="STRING" id="553175.POREN0001_1271"/>
<dbReference type="RefSeq" id="WP_004332090.1">
    <property type="nucleotide sequence ID" value="NZ_ACNN01000005.1"/>
</dbReference>